<dbReference type="SUPFAM" id="SSF51126">
    <property type="entry name" value="Pectin lyase-like"/>
    <property type="match status" value="1"/>
</dbReference>
<evidence type="ECO:0000256" key="4">
    <source>
        <dbReference type="ARBA" id="ARBA00022801"/>
    </source>
</evidence>
<dbReference type="InterPro" id="IPR011050">
    <property type="entry name" value="Pectin_lyase_fold/virulence"/>
</dbReference>
<evidence type="ECO:0000259" key="6">
    <source>
        <dbReference type="Pfam" id="PF01095"/>
    </source>
</evidence>
<dbReference type="InterPro" id="IPR012334">
    <property type="entry name" value="Pectin_lyas_fold"/>
</dbReference>
<dbReference type="PANTHER" id="PTHR31707">
    <property type="entry name" value="PECTINESTERASE"/>
    <property type="match status" value="1"/>
</dbReference>
<evidence type="ECO:0000256" key="1">
    <source>
        <dbReference type="ARBA" id="ARBA00005184"/>
    </source>
</evidence>
<organism evidence="7 8">
    <name type="scientific">Theobroma cacao</name>
    <name type="common">Cacao</name>
    <name type="synonym">Cocoa</name>
    <dbReference type="NCBI Taxonomy" id="3641"/>
    <lineage>
        <taxon>Eukaryota</taxon>
        <taxon>Viridiplantae</taxon>
        <taxon>Streptophyta</taxon>
        <taxon>Embryophyta</taxon>
        <taxon>Tracheophyta</taxon>
        <taxon>Spermatophyta</taxon>
        <taxon>Magnoliopsida</taxon>
        <taxon>eudicotyledons</taxon>
        <taxon>Gunneridae</taxon>
        <taxon>Pentapetalae</taxon>
        <taxon>rosids</taxon>
        <taxon>malvids</taxon>
        <taxon>Malvales</taxon>
        <taxon>Malvaceae</taxon>
        <taxon>Byttnerioideae</taxon>
        <taxon>Theobroma</taxon>
    </lineage>
</organism>
<dbReference type="Proteomes" id="UP000694886">
    <property type="component" value="Chromosome 10"/>
</dbReference>
<dbReference type="InterPro" id="IPR000070">
    <property type="entry name" value="Pectinesterase_cat"/>
</dbReference>
<reference evidence="8" key="2">
    <citation type="submission" date="2025-08" db="UniProtKB">
        <authorList>
            <consortium name="RefSeq"/>
        </authorList>
    </citation>
    <scope>IDENTIFICATION</scope>
</reference>
<gene>
    <name evidence="8" type="primary">LOC18586984</name>
</gene>
<comment type="similarity">
    <text evidence="2">In the N-terminal section; belongs to the PMEI family.</text>
</comment>
<dbReference type="Pfam" id="PF01095">
    <property type="entry name" value="Pectinesterase"/>
    <property type="match status" value="1"/>
</dbReference>
<dbReference type="KEGG" id="tcc:18586984"/>
<reference evidence="7" key="1">
    <citation type="journal article" date="1997" name="Nucleic Acids Res.">
        <title>tRNAscan-SE: a program for improved detection of transfer RNA genes in genomic sequence.</title>
        <authorList>
            <person name="Lowe T.M."/>
            <person name="Eddy S.R."/>
        </authorList>
    </citation>
    <scope>NUCLEOTIDE SEQUENCE [LARGE SCALE GENOMIC DNA]</scope>
    <source>
        <strain evidence="7">r\B97-61/B2</strain>
    </source>
</reference>
<accession>A0AB32X2F5</accession>
<feature type="domain" description="Pectinesterase catalytic" evidence="6">
    <location>
        <begin position="4"/>
        <end position="275"/>
    </location>
</feature>
<evidence type="ECO:0000256" key="3">
    <source>
        <dbReference type="ARBA" id="ARBA00007786"/>
    </source>
</evidence>
<protein>
    <submittedName>
        <fullName evidence="8">Probable pectinesterase/pectinesterase inhibitor 25</fullName>
    </submittedName>
</protein>
<evidence type="ECO:0000256" key="2">
    <source>
        <dbReference type="ARBA" id="ARBA00006027"/>
    </source>
</evidence>
<dbReference type="GO" id="GO:0042545">
    <property type="term" value="P:cell wall modification"/>
    <property type="evidence" value="ECO:0007669"/>
    <property type="project" value="InterPro"/>
</dbReference>
<dbReference type="Gramene" id="Tc10v2_t010560.1">
    <property type="protein sequence ID" value="Tc10v2_p010560.1"/>
    <property type="gene ID" value="Tc10v2_g010560"/>
</dbReference>
<dbReference type="GO" id="GO:0030599">
    <property type="term" value="F:pectinesterase activity"/>
    <property type="evidence" value="ECO:0007669"/>
    <property type="project" value="InterPro"/>
</dbReference>
<keyword evidence="5" id="KW-0063">Aspartyl esterase</keyword>
<dbReference type="RefSeq" id="XP_017984346.1">
    <property type="nucleotide sequence ID" value="XM_018128857.1"/>
</dbReference>
<proteinExistence type="inferred from homology"/>
<dbReference type="AlphaFoldDB" id="A0AB32X2F5"/>
<evidence type="ECO:0000313" key="7">
    <source>
        <dbReference type="Proteomes" id="UP000694886"/>
    </source>
</evidence>
<evidence type="ECO:0000313" key="8">
    <source>
        <dbReference type="RefSeq" id="XP_017984346.1"/>
    </source>
</evidence>
<comment type="pathway">
    <text evidence="1">Glycan metabolism; pectin degradation; 2-dehydro-3-deoxy-D-gluconate from pectin: step 1/5.</text>
</comment>
<dbReference type="FunFam" id="2.160.20.10:FF:000001">
    <property type="entry name" value="Pectinesterase"/>
    <property type="match status" value="1"/>
</dbReference>
<dbReference type="Gene3D" id="2.160.20.10">
    <property type="entry name" value="Single-stranded right-handed beta-helix, Pectin lyase-like"/>
    <property type="match status" value="1"/>
</dbReference>
<dbReference type="GeneID" id="18586984"/>
<sequence length="291" mass="33649">MNPEERYFIIYARQGYYKKYIIVSKEKKHIMLIGDGINKTIIIGNHNRIDGWTTYNSSTFVVDGKRFKAVDVTFQNTAGLEKHQAVAMKNSADYSTFYRCSFERYQDTLYVHSLRQFYRECDIYGTVDFMFGNAATIFQSCNIYVRKPLPEQKNTITAQGRSNPNQNTSISIQNCAIEATSDLAINLSSNLNFLGRPWKQYSRIVFMQSYIDELISPPGWLEWNETFGLDTLYYEEFGNYGQGANTSMIVKWPSYSSLNATQAMAFTVYNFTMGDTWLHETDIPFSEGLYH</sequence>
<keyword evidence="4" id="KW-0378">Hydrolase</keyword>
<comment type="similarity">
    <text evidence="3">In the C-terminal section; belongs to the pectinesterase family.</text>
</comment>
<name>A0AB32X2F5_THECC</name>
<evidence type="ECO:0000256" key="5">
    <source>
        <dbReference type="ARBA" id="ARBA00023085"/>
    </source>
</evidence>